<evidence type="ECO:0000313" key="1">
    <source>
        <dbReference type="EMBL" id="KIQ70881.1"/>
    </source>
</evidence>
<organism evidence="1 2">
    <name type="scientific">Wenxinia marina DSM 24838</name>
    <dbReference type="NCBI Taxonomy" id="1123501"/>
    <lineage>
        <taxon>Bacteria</taxon>
        <taxon>Pseudomonadati</taxon>
        <taxon>Pseudomonadota</taxon>
        <taxon>Alphaproteobacteria</taxon>
        <taxon>Rhodobacterales</taxon>
        <taxon>Roseobacteraceae</taxon>
        <taxon>Wenxinia</taxon>
    </lineage>
</organism>
<comment type="caution">
    <text evidence="1">The sequence shown here is derived from an EMBL/GenBank/DDBJ whole genome shotgun (WGS) entry which is preliminary data.</text>
</comment>
<proteinExistence type="predicted"/>
<dbReference type="OrthoDB" id="7831801at2"/>
<dbReference type="Proteomes" id="UP000035100">
    <property type="component" value="Unassembled WGS sequence"/>
</dbReference>
<sequence>MRLTINKIEFDIEPVPGALREAVLAEPLIRQGAVREVWEWDRAEGKGKPLIRLLDRGVVPLGNAITFFVPRTDANGVVANNPRTAAKQQERFLEAVSARTVIDLLRALSKVVPLPRVGLPLKTFEPLNGIADYRLRMTTDFSVVRLHSASRNLSAYFFVPGRVAFRALTSNVDEAAMEKLVADKPEMANFEPLMLLPAGGKAAHGIRSLALAERLKELRPAVEAAAKEGADPATGIRSEFARTAREWSVLHPKAKADAKA</sequence>
<dbReference type="STRING" id="1123501.Wenmar_00255"/>
<keyword evidence="2" id="KW-1185">Reference proteome</keyword>
<name>A0A0D0PHL9_9RHOB</name>
<dbReference type="AlphaFoldDB" id="A0A0D0PHL9"/>
<accession>A0A0D0PHL9</accession>
<evidence type="ECO:0000313" key="2">
    <source>
        <dbReference type="Proteomes" id="UP000035100"/>
    </source>
</evidence>
<dbReference type="eggNOG" id="ENOG5032YCD">
    <property type="taxonomic scope" value="Bacteria"/>
</dbReference>
<dbReference type="EMBL" id="AONG01000003">
    <property type="protein sequence ID" value="KIQ70881.1"/>
    <property type="molecule type" value="Genomic_DNA"/>
</dbReference>
<gene>
    <name evidence="1" type="ORF">Wenmar_00255</name>
</gene>
<reference evidence="1 2" key="1">
    <citation type="submission" date="2013-01" db="EMBL/GenBank/DDBJ databases">
        <authorList>
            <person name="Fiebig A."/>
            <person name="Goeker M."/>
            <person name="Klenk H.-P.P."/>
        </authorList>
    </citation>
    <scope>NUCLEOTIDE SEQUENCE [LARGE SCALE GENOMIC DNA]</scope>
    <source>
        <strain evidence="1 2">DSM 24838</strain>
    </source>
</reference>
<dbReference type="RefSeq" id="WP_018304387.1">
    <property type="nucleotide sequence ID" value="NZ_KB902313.1"/>
</dbReference>
<protein>
    <submittedName>
        <fullName evidence="1">Uncharacterized protein</fullName>
    </submittedName>
</protein>